<feature type="region of interest" description="Disordered" evidence="1">
    <location>
        <begin position="23"/>
        <end position="68"/>
    </location>
</feature>
<reference evidence="3" key="1">
    <citation type="submission" date="2022-11" db="UniProtKB">
        <authorList>
            <consortium name="WormBaseParasite"/>
        </authorList>
    </citation>
    <scope>IDENTIFICATION</scope>
</reference>
<organism evidence="2 3">
    <name type="scientific">Panagrolaimus superbus</name>
    <dbReference type="NCBI Taxonomy" id="310955"/>
    <lineage>
        <taxon>Eukaryota</taxon>
        <taxon>Metazoa</taxon>
        <taxon>Ecdysozoa</taxon>
        <taxon>Nematoda</taxon>
        <taxon>Chromadorea</taxon>
        <taxon>Rhabditida</taxon>
        <taxon>Tylenchina</taxon>
        <taxon>Panagrolaimomorpha</taxon>
        <taxon>Panagrolaimoidea</taxon>
        <taxon>Panagrolaimidae</taxon>
        <taxon>Panagrolaimus</taxon>
    </lineage>
</organism>
<feature type="compositionally biased region" description="Acidic residues" evidence="1">
    <location>
        <begin position="59"/>
        <end position="68"/>
    </location>
</feature>
<proteinExistence type="predicted"/>
<evidence type="ECO:0000256" key="1">
    <source>
        <dbReference type="SAM" id="MobiDB-lite"/>
    </source>
</evidence>
<sequence length="68" mass="8109">MYWKNLFKSYIKIFFFLQKAKSDKPEWSNKNKLEKTKEEKQEEKEEKPAEESAPPAEEPAAEEEEEGL</sequence>
<accession>A0A914YJA5</accession>
<dbReference type="WBParaSite" id="PSU_v2.g17398.t1">
    <property type="protein sequence ID" value="PSU_v2.g17398.t1"/>
    <property type="gene ID" value="PSU_v2.g17398"/>
</dbReference>
<feature type="compositionally biased region" description="Basic and acidic residues" evidence="1">
    <location>
        <begin position="23"/>
        <end position="50"/>
    </location>
</feature>
<dbReference type="AlphaFoldDB" id="A0A914YJA5"/>
<evidence type="ECO:0000313" key="2">
    <source>
        <dbReference type="Proteomes" id="UP000887577"/>
    </source>
</evidence>
<dbReference type="Proteomes" id="UP000887577">
    <property type="component" value="Unplaced"/>
</dbReference>
<protein>
    <submittedName>
        <fullName evidence="3">Uncharacterized protein</fullName>
    </submittedName>
</protein>
<keyword evidence="2" id="KW-1185">Reference proteome</keyword>
<evidence type="ECO:0000313" key="3">
    <source>
        <dbReference type="WBParaSite" id="PSU_v2.g17398.t1"/>
    </source>
</evidence>
<name>A0A914YJA5_9BILA</name>